<dbReference type="Proteomes" id="UP001497516">
    <property type="component" value="Chromosome 2"/>
</dbReference>
<accession>A0AAV2D8Z9</accession>
<protein>
    <submittedName>
        <fullName evidence="1">Uncharacterized protein</fullName>
    </submittedName>
</protein>
<proteinExistence type="predicted"/>
<sequence length="92" mass="10948">MVKNLQWSRLEATIVRNWRFRHLLCFRLAHVLLEQINMENKVNFLHRRKHKPISDRSNALKNTIWSEISCRQLLGGSPENSGLGIWMQTQHD</sequence>
<name>A0AAV2D8Z9_9ROSI</name>
<dbReference type="EMBL" id="OZ034815">
    <property type="protein sequence ID" value="CAL1370373.1"/>
    <property type="molecule type" value="Genomic_DNA"/>
</dbReference>
<reference evidence="1 2" key="1">
    <citation type="submission" date="2024-04" db="EMBL/GenBank/DDBJ databases">
        <authorList>
            <person name="Fracassetti M."/>
        </authorList>
    </citation>
    <scope>NUCLEOTIDE SEQUENCE [LARGE SCALE GENOMIC DNA]</scope>
</reference>
<keyword evidence="2" id="KW-1185">Reference proteome</keyword>
<dbReference type="AlphaFoldDB" id="A0AAV2D8Z9"/>
<organism evidence="1 2">
    <name type="scientific">Linum trigynum</name>
    <dbReference type="NCBI Taxonomy" id="586398"/>
    <lineage>
        <taxon>Eukaryota</taxon>
        <taxon>Viridiplantae</taxon>
        <taxon>Streptophyta</taxon>
        <taxon>Embryophyta</taxon>
        <taxon>Tracheophyta</taxon>
        <taxon>Spermatophyta</taxon>
        <taxon>Magnoliopsida</taxon>
        <taxon>eudicotyledons</taxon>
        <taxon>Gunneridae</taxon>
        <taxon>Pentapetalae</taxon>
        <taxon>rosids</taxon>
        <taxon>fabids</taxon>
        <taxon>Malpighiales</taxon>
        <taxon>Linaceae</taxon>
        <taxon>Linum</taxon>
    </lineage>
</organism>
<evidence type="ECO:0000313" key="2">
    <source>
        <dbReference type="Proteomes" id="UP001497516"/>
    </source>
</evidence>
<evidence type="ECO:0000313" key="1">
    <source>
        <dbReference type="EMBL" id="CAL1370373.1"/>
    </source>
</evidence>
<gene>
    <name evidence="1" type="ORF">LTRI10_LOCUS12503</name>
</gene>